<dbReference type="PANTHER" id="PTHR43329">
    <property type="entry name" value="EPOXIDE HYDROLASE"/>
    <property type="match status" value="1"/>
</dbReference>
<dbReference type="Proteomes" id="UP001500393">
    <property type="component" value="Unassembled WGS sequence"/>
</dbReference>
<gene>
    <name evidence="3" type="ORF">GCM10009789_40510</name>
</gene>
<evidence type="ECO:0000313" key="3">
    <source>
        <dbReference type="EMBL" id="GAA1582623.1"/>
    </source>
</evidence>
<keyword evidence="4" id="KW-1185">Reference proteome</keyword>
<dbReference type="Gene3D" id="3.40.50.1820">
    <property type="entry name" value="alpha/beta hydrolase"/>
    <property type="match status" value="1"/>
</dbReference>
<dbReference type="Pfam" id="PF00561">
    <property type="entry name" value="Abhydrolase_1"/>
    <property type="match status" value="1"/>
</dbReference>
<keyword evidence="1 3" id="KW-0378">Hydrolase</keyword>
<evidence type="ECO:0000256" key="1">
    <source>
        <dbReference type="ARBA" id="ARBA00022801"/>
    </source>
</evidence>
<dbReference type="PRINTS" id="PR00111">
    <property type="entry name" value="ABHYDROLASE"/>
</dbReference>
<protein>
    <submittedName>
        <fullName evidence="3">Alpha/beta hydrolase</fullName>
    </submittedName>
</protein>
<dbReference type="SUPFAM" id="SSF53474">
    <property type="entry name" value="alpha/beta-Hydrolases"/>
    <property type="match status" value="1"/>
</dbReference>
<dbReference type="InterPro" id="IPR000073">
    <property type="entry name" value="AB_hydrolase_1"/>
</dbReference>
<evidence type="ECO:0000313" key="4">
    <source>
        <dbReference type="Proteomes" id="UP001500393"/>
    </source>
</evidence>
<dbReference type="InterPro" id="IPR000639">
    <property type="entry name" value="Epox_hydrolase-like"/>
</dbReference>
<evidence type="ECO:0000259" key="2">
    <source>
        <dbReference type="Pfam" id="PF00561"/>
    </source>
</evidence>
<comment type="caution">
    <text evidence="3">The sequence shown here is derived from an EMBL/GenBank/DDBJ whole genome shotgun (WGS) entry which is preliminary data.</text>
</comment>
<name>A0ABN2DR93_9ACTN</name>
<dbReference type="RefSeq" id="WP_344216083.1">
    <property type="nucleotide sequence ID" value="NZ_BAAAOS010000022.1"/>
</dbReference>
<feature type="domain" description="AB hydrolase-1" evidence="2">
    <location>
        <begin position="27"/>
        <end position="265"/>
    </location>
</feature>
<dbReference type="PRINTS" id="PR00412">
    <property type="entry name" value="EPOXHYDRLASE"/>
</dbReference>
<organism evidence="3 4">
    <name type="scientific">Kribbella sancticallisti</name>
    <dbReference type="NCBI Taxonomy" id="460087"/>
    <lineage>
        <taxon>Bacteria</taxon>
        <taxon>Bacillati</taxon>
        <taxon>Actinomycetota</taxon>
        <taxon>Actinomycetes</taxon>
        <taxon>Propionibacteriales</taxon>
        <taxon>Kribbellaceae</taxon>
        <taxon>Kribbella</taxon>
    </lineage>
</organism>
<reference evidence="3 4" key="1">
    <citation type="journal article" date="2019" name="Int. J. Syst. Evol. Microbiol.">
        <title>The Global Catalogue of Microorganisms (GCM) 10K type strain sequencing project: providing services to taxonomists for standard genome sequencing and annotation.</title>
        <authorList>
            <consortium name="The Broad Institute Genomics Platform"/>
            <consortium name="The Broad Institute Genome Sequencing Center for Infectious Disease"/>
            <person name="Wu L."/>
            <person name="Ma J."/>
        </authorList>
    </citation>
    <scope>NUCLEOTIDE SEQUENCE [LARGE SCALE GENOMIC DNA]</scope>
    <source>
        <strain evidence="3 4">JCM 14969</strain>
    </source>
</reference>
<dbReference type="EMBL" id="BAAAOS010000022">
    <property type="protein sequence ID" value="GAA1582623.1"/>
    <property type="molecule type" value="Genomic_DNA"/>
</dbReference>
<dbReference type="InterPro" id="IPR029058">
    <property type="entry name" value="AB_hydrolase_fold"/>
</dbReference>
<accession>A0ABN2DR93</accession>
<sequence length="277" mass="32549">MVADLEHHVVDIDGLQIHYAAAGEGEPLILLHGWPQHWWSWRHVIGPLSEHYRVICPDLRGMGWSDGSPRDYSLERMARDVIDLMDELGLERARLIGHDWGLAIGYRACLNWPDRFRQFVALAGVHPWTLDGAPFRLWRAPWHIYVISLLGHTATTRLGITERCLRAWRHAGEFTPEESETFMRQMRRPVADDATIRYDRNLLRRELPFFANHYRVLRQRVQTLHLNGEYDPLTIGVPDSYRDYADDMRLELVPDCGHFIAEERPEWLVDRLKRFLD</sequence>
<proteinExistence type="predicted"/>
<dbReference type="GO" id="GO:0016787">
    <property type="term" value="F:hydrolase activity"/>
    <property type="evidence" value="ECO:0007669"/>
    <property type="project" value="UniProtKB-KW"/>
</dbReference>